<organism evidence="2 3">
    <name type="scientific">Cirrhinus mrigala</name>
    <name type="common">Mrigala</name>
    <dbReference type="NCBI Taxonomy" id="683832"/>
    <lineage>
        <taxon>Eukaryota</taxon>
        <taxon>Metazoa</taxon>
        <taxon>Chordata</taxon>
        <taxon>Craniata</taxon>
        <taxon>Vertebrata</taxon>
        <taxon>Euteleostomi</taxon>
        <taxon>Actinopterygii</taxon>
        <taxon>Neopterygii</taxon>
        <taxon>Teleostei</taxon>
        <taxon>Ostariophysi</taxon>
        <taxon>Cypriniformes</taxon>
        <taxon>Cyprinidae</taxon>
        <taxon>Labeoninae</taxon>
        <taxon>Labeonini</taxon>
        <taxon>Cirrhinus</taxon>
    </lineage>
</organism>
<accession>A0ABD0RIV7</accession>
<feature type="compositionally biased region" description="Basic and acidic residues" evidence="1">
    <location>
        <begin position="9"/>
        <end position="22"/>
    </location>
</feature>
<proteinExistence type="predicted"/>
<name>A0ABD0RIV7_CIRMR</name>
<evidence type="ECO:0000313" key="2">
    <source>
        <dbReference type="EMBL" id="KAL0198473.1"/>
    </source>
</evidence>
<dbReference type="EMBL" id="JAMKFB020000003">
    <property type="protein sequence ID" value="KAL0198473.1"/>
    <property type="molecule type" value="Genomic_DNA"/>
</dbReference>
<protein>
    <recommendedName>
        <fullName evidence="4">EF-hand domain-containing protein</fullName>
    </recommendedName>
</protein>
<sequence length="76" mass="9046">SIFNMIPVEDQKNLPEDEDTPEKRADKIWNFFGKKDDDKIGEGEFIQGVMENKDILRLIQFDEPKKIQEKLKEKKH</sequence>
<reference evidence="2 3" key="1">
    <citation type="submission" date="2024-05" db="EMBL/GenBank/DDBJ databases">
        <title>Genome sequencing and assembly of Indian major carp, Cirrhinus mrigala (Hamilton, 1822).</title>
        <authorList>
            <person name="Mohindra V."/>
            <person name="Chowdhury L.M."/>
            <person name="Lal K."/>
            <person name="Jena J.K."/>
        </authorList>
    </citation>
    <scope>NUCLEOTIDE SEQUENCE [LARGE SCALE GENOMIC DNA]</scope>
    <source>
        <strain evidence="2">CM1030</strain>
        <tissue evidence="2">Blood</tissue>
    </source>
</reference>
<dbReference type="AlphaFoldDB" id="A0ABD0RIV7"/>
<comment type="caution">
    <text evidence="2">The sequence shown here is derived from an EMBL/GenBank/DDBJ whole genome shotgun (WGS) entry which is preliminary data.</text>
</comment>
<dbReference type="Gene3D" id="1.10.238.10">
    <property type="entry name" value="EF-hand"/>
    <property type="match status" value="1"/>
</dbReference>
<dbReference type="PRINTS" id="PR00450">
    <property type="entry name" value="RECOVERIN"/>
</dbReference>
<evidence type="ECO:0000256" key="1">
    <source>
        <dbReference type="SAM" id="MobiDB-lite"/>
    </source>
</evidence>
<gene>
    <name evidence="2" type="ORF">M9458_007013</name>
</gene>
<dbReference type="InterPro" id="IPR011992">
    <property type="entry name" value="EF-hand-dom_pair"/>
</dbReference>
<dbReference type="Proteomes" id="UP001529510">
    <property type="component" value="Unassembled WGS sequence"/>
</dbReference>
<evidence type="ECO:0000313" key="3">
    <source>
        <dbReference type="Proteomes" id="UP001529510"/>
    </source>
</evidence>
<dbReference type="SUPFAM" id="SSF47473">
    <property type="entry name" value="EF-hand"/>
    <property type="match status" value="1"/>
</dbReference>
<feature type="region of interest" description="Disordered" evidence="1">
    <location>
        <begin position="1"/>
        <end position="22"/>
    </location>
</feature>
<evidence type="ECO:0008006" key="4">
    <source>
        <dbReference type="Google" id="ProtNLM"/>
    </source>
</evidence>
<feature type="non-terminal residue" evidence="2">
    <location>
        <position position="1"/>
    </location>
</feature>
<keyword evidence="3" id="KW-1185">Reference proteome</keyword>